<dbReference type="InterPro" id="IPR001387">
    <property type="entry name" value="Cro/C1-type_HTH"/>
</dbReference>
<protein>
    <submittedName>
        <fullName evidence="3">Helix-turn-helix transcriptional regulator</fullName>
    </submittedName>
</protein>
<gene>
    <name evidence="3" type="ORF">FZD47_16455</name>
</gene>
<dbReference type="PANTHER" id="PTHR46558:SF4">
    <property type="entry name" value="DNA-BIDING PHAGE PROTEIN"/>
    <property type="match status" value="1"/>
</dbReference>
<accession>A0A5D4SJB2</accession>
<dbReference type="GO" id="GO:0003677">
    <property type="term" value="F:DNA binding"/>
    <property type="evidence" value="ECO:0007669"/>
    <property type="project" value="UniProtKB-KW"/>
</dbReference>
<comment type="caution">
    <text evidence="3">The sequence shown here is derived from an EMBL/GenBank/DDBJ whole genome shotgun (WGS) entry which is preliminary data.</text>
</comment>
<dbReference type="CDD" id="cd00093">
    <property type="entry name" value="HTH_XRE"/>
    <property type="match status" value="1"/>
</dbReference>
<evidence type="ECO:0000256" key="1">
    <source>
        <dbReference type="ARBA" id="ARBA00023125"/>
    </source>
</evidence>
<reference evidence="3 4" key="1">
    <citation type="submission" date="2019-08" db="EMBL/GenBank/DDBJ databases">
        <title>Bacillus genomes from the desert of Cuatro Cienegas, Coahuila.</title>
        <authorList>
            <person name="Olmedo-Alvarez G."/>
        </authorList>
    </citation>
    <scope>NUCLEOTIDE SEQUENCE [LARGE SCALE GENOMIC DNA]</scope>
    <source>
        <strain evidence="3 4">CH37_1T</strain>
    </source>
</reference>
<feature type="domain" description="HTH cro/C1-type" evidence="2">
    <location>
        <begin position="6"/>
        <end position="60"/>
    </location>
</feature>
<dbReference type="InterPro" id="IPR010982">
    <property type="entry name" value="Lambda_DNA-bd_dom_sf"/>
</dbReference>
<dbReference type="EMBL" id="VTES01000004">
    <property type="protein sequence ID" value="TYS63240.1"/>
    <property type="molecule type" value="Genomic_DNA"/>
</dbReference>
<evidence type="ECO:0000313" key="4">
    <source>
        <dbReference type="Proteomes" id="UP000323732"/>
    </source>
</evidence>
<organism evidence="3 4">
    <name type="scientific">Bacillus infantis</name>
    <dbReference type="NCBI Taxonomy" id="324767"/>
    <lineage>
        <taxon>Bacteria</taxon>
        <taxon>Bacillati</taxon>
        <taxon>Bacillota</taxon>
        <taxon>Bacilli</taxon>
        <taxon>Bacillales</taxon>
        <taxon>Bacillaceae</taxon>
        <taxon>Bacillus</taxon>
    </lineage>
</organism>
<name>A0A5D4SJB2_9BACI</name>
<dbReference type="SUPFAM" id="SSF47413">
    <property type="entry name" value="lambda repressor-like DNA-binding domains"/>
    <property type="match status" value="1"/>
</dbReference>
<evidence type="ECO:0000313" key="3">
    <source>
        <dbReference type="EMBL" id="TYS63240.1"/>
    </source>
</evidence>
<dbReference type="SMART" id="SM00530">
    <property type="entry name" value="HTH_XRE"/>
    <property type="match status" value="1"/>
</dbReference>
<dbReference type="Gene3D" id="1.10.260.40">
    <property type="entry name" value="lambda repressor-like DNA-binding domains"/>
    <property type="match status" value="1"/>
</dbReference>
<dbReference type="AlphaFoldDB" id="A0A5D4SJB2"/>
<dbReference type="PANTHER" id="PTHR46558">
    <property type="entry name" value="TRACRIPTIONAL REGULATORY PROTEIN-RELATED-RELATED"/>
    <property type="match status" value="1"/>
</dbReference>
<dbReference type="Proteomes" id="UP000323732">
    <property type="component" value="Unassembled WGS sequence"/>
</dbReference>
<keyword evidence="1" id="KW-0238">DNA-binding</keyword>
<proteinExistence type="predicted"/>
<dbReference type="RefSeq" id="WP_101547521.1">
    <property type="nucleotide sequence ID" value="NZ_SEHK01000001.1"/>
</dbReference>
<dbReference type="Pfam" id="PF01381">
    <property type="entry name" value="HTH_3"/>
    <property type="match status" value="1"/>
</dbReference>
<dbReference type="PROSITE" id="PS50943">
    <property type="entry name" value="HTH_CROC1"/>
    <property type="match status" value="1"/>
</dbReference>
<evidence type="ECO:0000259" key="2">
    <source>
        <dbReference type="PROSITE" id="PS50943"/>
    </source>
</evidence>
<sequence length="179" mass="20682">MKRYWLVRLRKNRNLTQAEIAELIHIDRAYYSQIESGLRNPSEEISRSIGRVLNIDPLLLFSDTNAFQDAFFQTQSILAHSDLDLRYTWVYNPTGMEKVQHFIGARDDELNYTIDAKKILDLKQKVIDTQKTVSVYDSCFHNGESYNYCFIGYPLVDQSGVLIGVGTIAMRMDNMAVEE</sequence>